<keyword evidence="8" id="KW-0966">Cell projection</keyword>
<dbReference type="Pfam" id="PF03963">
    <property type="entry name" value="FlgD"/>
    <property type="match status" value="1"/>
</dbReference>
<sequence length="236" mass="24161">MTTTSDAASASILSQYAVTGTDKTKADTSTTSKTGTQTMGKDTFLQLLVTQMKNQNPLDPQDNSEFVAQLAQFSSVEGINNLNDTVSGLATNYTSTQSLQASALVGHSVLAQNSTATVNTSTGMAGQFDLASSTTDATVKVYDANGNLVKNIDLGSQAAGTVGFTWDGKSNDGTALTSGTYKFVASATVDGKEVAQTTYLPATVTSVTVGSTSGDMKLKLSDGSSVSLANVKTIGS</sequence>
<dbReference type="InterPro" id="IPR025965">
    <property type="entry name" value="FlgD/Vpr_Ig-like"/>
</dbReference>
<reference evidence="8 9" key="1">
    <citation type="submission" date="2020-03" db="EMBL/GenBank/DDBJ databases">
        <authorList>
            <person name="Wang L."/>
            <person name="He N."/>
            <person name="Li Y."/>
            <person name="Fang Y."/>
            <person name="Zhang F."/>
        </authorList>
    </citation>
    <scope>NUCLEOTIDE SEQUENCE [LARGE SCALE GENOMIC DNA]</scope>
    <source>
        <strain evidence="9">hsmgli-8</strain>
    </source>
</reference>
<dbReference type="Gene3D" id="2.30.30.910">
    <property type="match status" value="1"/>
</dbReference>
<organism evidence="8 9">
    <name type="scientific">Pseudomonas quercus</name>
    <dbReference type="NCBI Taxonomy" id="2722792"/>
    <lineage>
        <taxon>Bacteria</taxon>
        <taxon>Pseudomonadati</taxon>
        <taxon>Pseudomonadota</taxon>
        <taxon>Gammaproteobacteria</taxon>
        <taxon>Pseudomonadales</taxon>
        <taxon>Pseudomonadaceae</taxon>
        <taxon>Pseudomonas</taxon>
    </lineage>
</organism>
<dbReference type="Gene3D" id="2.60.40.4070">
    <property type="match status" value="1"/>
</dbReference>
<evidence type="ECO:0000256" key="5">
    <source>
        <dbReference type="RuleBase" id="RU362076"/>
    </source>
</evidence>
<gene>
    <name evidence="8" type="ORF">HBH25_20030</name>
</gene>
<keyword evidence="8" id="KW-0969">Cilium</keyword>
<dbReference type="Pfam" id="PF13861">
    <property type="entry name" value="FLgD_tudor"/>
    <property type="match status" value="1"/>
</dbReference>
<comment type="function">
    <text evidence="4 5">Required for flagellar hook formation. May act as a scaffolding protein.</text>
</comment>
<dbReference type="InterPro" id="IPR005648">
    <property type="entry name" value="FlgD"/>
</dbReference>
<dbReference type="EMBL" id="JAAVJI010000016">
    <property type="protein sequence ID" value="NJP03136.1"/>
    <property type="molecule type" value="Genomic_DNA"/>
</dbReference>
<evidence type="ECO:0000256" key="1">
    <source>
        <dbReference type="ARBA" id="ARBA00010577"/>
    </source>
</evidence>
<protein>
    <recommendedName>
        <fullName evidence="2 5">Basal-body rod modification protein FlgD</fullName>
    </recommendedName>
</protein>
<comment type="similarity">
    <text evidence="1 5">Belongs to the FlgD family.</text>
</comment>
<evidence type="ECO:0000259" key="7">
    <source>
        <dbReference type="Pfam" id="PF13861"/>
    </source>
</evidence>
<comment type="caution">
    <text evidence="8">The sequence shown here is derived from an EMBL/GenBank/DDBJ whole genome shotgun (WGS) entry which is preliminary data.</text>
</comment>
<keyword evidence="3 5" id="KW-1005">Bacterial flagellum biogenesis</keyword>
<dbReference type="Proteomes" id="UP000746535">
    <property type="component" value="Unassembled WGS sequence"/>
</dbReference>
<dbReference type="Pfam" id="PF13860">
    <property type="entry name" value="FlgD_ig"/>
    <property type="match status" value="1"/>
</dbReference>
<evidence type="ECO:0000313" key="8">
    <source>
        <dbReference type="EMBL" id="NJP03136.1"/>
    </source>
</evidence>
<accession>A0ABX0YI65</accession>
<dbReference type="RefSeq" id="WP_168085708.1">
    <property type="nucleotide sequence ID" value="NZ_JAAVJI010000016.1"/>
</dbReference>
<keyword evidence="8" id="KW-0282">Flagellum</keyword>
<evidence type="ECO:0000313" key="9">
    <source>
        <dbReference type="Proteomes" id="UP000746535"/>
    </source>
</evidence>
<evidence type="ECO:0000256" key="4">
    <source>
        <dbReference type="ARBA" id="ARBA00024746"/>
    </source>
</evidence>
<dbReference type="InterPro" id="IPR025963">
    <property type="entry name" value="FLgD_Tudor"/>
</dbReference>
<name>A0ABX0YI65_9PSED</name>
<evidence type="ECO:0000259" key="6">
    <source>
        <dbReference type="Pfam" id="PF13860"/>
    </source>
</evidence>
<feature type="domain" description="FlgD/Vpr Ig-like" evidence="6">
    <location>
        <begin position="120"/>
        <end position="188"/>
    </location>
</feature>
<evidence type="ECO:0000256" key="3">
    <source>
        <dbReference type="ARBA" id="ARBA00022795"/>
    </source>
</evidence>
<keyword evidence="9" id="KW-1185">Reference proteome</keyword>
<evidence type="ECO:0000256" key="2">
    <source>
        <dbReference type="ARBA" id="ARBA00016013"/>
    </source>
</evidence>
<feature type="domain" description="FlgD Tudor-like" evidence="7">
    <location>
        <begin position="97"/>
        <end position="232"/>
    </location>
</feature>
<proteinExistence type="inferred from homology"/>